<evidence type="ECO:0000259" key="11">
    <source>
        <dbReference type="Pfam" id="PF01406"/>
    </source>
</evidence>
<dbReference type="GO" id="GO:0004817">
    <property type="term" value="F:cysteine-tRNA ligase activity"/>
    <property type="evidence" value="ECO:0007669"/>
    <property type="project" value="UniProtKB-UniRule"/>
</dbReference>
<evidence type="ECO:0000313" key="13">
    <source>
        <dbReference type="Proteomes" id="UP000077623"/>
    </source>
</evidence>
<dbReference type="PANTHER" id="PTHR10890">
    <property type="entry name" value="CYSTEINYL-TRNA SYNTHETASE"/>
    <property type="match status" value="1"/>
</dbReference>
<dbReference type="AlphaFoldDB" id="A0A1A9QEC1"/>
<dbReference type="SUPFAM" id="SSF47323">
    <property type="entry name" value="Anticodon-binding domain of a subclass of class I aminoacyl-tRNA synthetases"/>
    <property type="match status" value="1"/>
</dbReference>
<dbReference type="Proteomes" id="UP000077623">
    <property type="component" value="Unassembled WGS sequence"/>
</dbReference>
<evidence type="ECO:0000256" key="9">
    <source>
        <dbReference type="ARBA" id="ARBA00047398"/>
    </source>
</evidence>
<evidence type="ECO:0000256" key="6">
    <source>
        <dbReference type="ARBA" id="ARBA00022840"/>
    </source>
</evidence>
<comment type="catalytic activity">
    <reaction evidence="9 10">
        <text>tRNA(Cys) + L-cysteine + ATP = L-cysteinyl-tRNA(Cys) + AMP + diphosphate</text>
        <dbReference type="Rhea" id="RHEA:17773"/>
        <dbReference type="Rhea" id="RHEA-COMP:9661"/>
        <dbReference type="Rhea" id="RHEA-COMP:9679"/>
        <dbReference type="ChEBI" id="CHEBI:30616"/>
        <dbReference type="ChEBI" id="CHEBI:33019"/>
        <dbReference type="ChEBI" id="CHEBI:35235"/>
        <dbReference type="ChEBI" id="CHEBI:78442"/>
        <dbReference type="ChEBI" id="CHEBI:78517"/>
        <dbReference type="ChEBI" id="CHEBI:456215"/>
        <dbReference type="EC" id="6.1.1.16"/>
    </reaction>
</comment>
<dbReference type="SUPFAM" id="SSF52374">
    <property type="entry name" value="Nucleotidylyl transferase"/>
    <property type="match status" value="1"/>
</dbReference>
<dbReference type="Gene3D" id="1.20.120.1910">
    <property type="entry name" value="Cysteine-tRNA ligase, C-terminal anti-codon recognition domain"/>
    <property type="match status" value="1"/>
</dbReference>
<comment type="subcellular location">
    <subcellularLocation>
        <location evidence="10">Cytoplasm</location>
    </subcellularLocation>
</comment>
<dbReference type="EC" id="6.1.1.16" evidence="10"/>
<accession>A0A1A9QEC1</accession>
<dbReference type="HAMAP" id="MF_00041">
    <property type="entry name" value="Cys_tRNA_synth"/>
    <property type="match status" value="1"/>
</dbReference>
<comment type="caution">
    <text evidence="10">Lacks conserved residue(s) required for the propagation of feature annotation.</text>
</comment>
<keyword evidence="10" id="KW-0963">Cytoplasm</keyword>
<evidence type="ECO:0000256" key="10">
    <source>
        <dbReference type="HAMAP-Rule" id="MF_00041"/>
    </source>
</evidence>
<dbReference type="PANTHER" id="PTHR10890:SF3">
    <property type="entry name" value="CYSTEINE--TRNA LIGASE, CYTOPLASMIC"/>
    <property type="match status" value="1"/>
</dbReference>
<keyword evidence="3 10" id="KW-0479">Metal-binding</keyword>
<evidence type="ECO:0000256" key="7">
    <source>
        <dbReference type="ARBA" id="ARBA00022917"/>
    </source>
</evidence>
<keyword evidence="13" id="KW-1185">Reference proteome</keyword>
<reference evidence="13" key="1">
    <citation type="submission" date="2016-04" db="EMBL/GenBank/DDBJ databases">
        <authorList>
            <person name="Quiroz-Castaneda R.E."/>
            <person name="Martinez-Ocampo F."/>
        </authorList>
    </citation>
    <scope>NUCLEOTIDE SEQUENCE [LARGE SCALE GENOMIC DNA]</scope>
    <source>
        <strain evidence="13">INIFAP01</strain>
    </source>
</reference>
<dbReference type="GO" id="GO:0005524">
    <property type="term" value="F:ATP binding"/>
    <property type="evidence" value="ECO:0007669"/>
    <property type="project" value="UniProtKB-UniRule"/>
</dbReference>
<evidence type="ECO:0000256" key="2">
    <source>
        <dbReference type="ARBA" id="ARBA00022598"/>
    </source>
</evidence>
<keyword evidence="7 10" id="KW-0648">Protein biosynthesis</keyword>
<dbReference type="InterPro" id="IPR015803">
    <property type="entry name" value="Cys-tRNA-ligase"/>
</dbReference>
<evidence type="ECO:0000256" key="4">
    <source>
        <dbReference type="ARBA" id="ARBA00022741"/>
    </source>
</evidence>
<feature type="binding site" evidence="10">
    <location>
        <position position="252"/>
    </location>
    <ligand>
        <name>ATP</name>
        <dbReference type="ChEBI" id="CHEBI:30616"/>
    </ligand>
</feature>
<dbReference type="NCBIfam" id="TIGR00435">
    <property type="entry name" value="cysS"/>
    <property type="match status" value="1"/>
</dbReference>
<evidence type="ECO:0000256" key="1">
    <source>
        <dbReference type="ARBA" id="ARBA00011245"/>
    </source>
</evidence>
<comment type="cofactor">
    <cofactor evidence="10">
        <name>Zn(2+)</name>
        <dbReference type="ChEBI" id="CHEBI:29105"/>
    </cofactor>
    <text evidence="10">Binds 1 zinc ion per subunit.</text>
</comment>
<keyword evidence="8 10" id="KW-0030">Aminoacyl-tRNA synthetase</keyword>
<dbReference type="EMBL" id="LWUJ01000011">
    <property type="protein sequence ID" value="OAL10296.1"/>
    <property type="molecule type" value="Genomic_DNA"/>
</dbReference>
<evidence type="ECO:0000256" key="8">
    <source>
        <dbReference type="ARBA" id="ARBA00023146"/>
    </source>
</evidence>
<dbReference type="InterPro" id="IPR009080">
    <property type="entry name" value="tRNAsynth_Ia_anticodon-bd"/>
</dbReference>
<sequence>MKLRLYDSLEQTLKELNKNPKIYLCGPTVYDHIHIGNLAPVIIFDFLIRILKYSKENYVYIHNITDIDDKIIAKAKELSLKEEEVSEKYTSHYLEILKKLNITPPTHMPKVSEHIGEIQNTVQELLNKGYAEIENGDVIMKIEKISNYGELSKQKLNMLKSNEDFCLWKKMEDGKRWDSAWGKGRPGWHTECFTFISKYANSEVDLHGGGIDLKFPHHENENAHSRALNSKSLAKIWIHIGHLHTEDGKISKSSNKKFLVKDLLKEYSANTLRYLFLTNKYSLPLLINKEKLKEFNKEFESYLLALNQAKSLLFINNISLNSSSEISNEFLEILNNDLNLPTALTWLQKIKKELLREIKNKNFNAINESYSILLEHLLFLGFQIPNIHTKENLKLLNEWKEAQNLKEYSKADAIRSELIKRKLI</sequence>
<feature type="binding site" evidence="10">
    <location>
        <position position="192"/>
    </location>
    <ligand>
        <name>Zn(2+)</name>
        <dbReference type="ChEBI" id="CHEBI:29105"/>
    </ligand>
</feature>
<keyword evidence="2 10" id="KW-0436">Ligase</keyword>
<dbReference type="STRING" id="432608.A6V39_02555"/>
<name>A0A1A9QEC1_9MOLU</name>
<dbReference type="InterPro" id="IPR014729">
    <property type="entry name" value="Rossmann-like_a/b/a_fold"/>
</dbReference>
<dbReference type="GO" id="GO:0006423">
    <property type="term" value="P:cysteinyl-tRNA aminoacylation"/>
    <property type="evidence" value="ECO:0007669"/>
    <property type="project" value="UniProtKB-UniRule"/>
</dbReference>
<evidence type="ECO:0000313" key="12">
    <source>
        <dbReference type="EMBL" id="OAL10296.1"/>
    </source>
</evidence>
<feature type="binding site" evidence="10">
    <location>
        <position position="221"/>
    </location>
    <ligand>
        <name>Zn(2+)</name>
        <dbReference type="ChEBI" id="CHEBI:29105"/>
    </ligand>
</feature>
<comment type="similarity">
    <text evidence="10">Belongs to the class-I aminoacyl-tRNA synthetase family.</text>
</comment>
<dbReference type="InterPro" id="IPR024909">
    <property type="entry name" value="Cys-tRNA/MSH_ligase"/>
</dbReference>
<keyword evidence="4 10" id="KW-0547">Nucleotide-binding</keyword>
<dbReference type="Gene3D" id="3.40.50.620">
    <property type="entry name" value="HUPs"/>
    <property type="match status" value="1"/>
</dbReference>
<evidence type="ECO:0000256" key="3">
    <source>
        <dbReference type="ARBA" id="ARBA00022723"/>
    </source>
</evidence>
<gene>
    <name evidence="10" type="primary">cysS</name>
    <name evidence="12" type="ORF">A6V39_02555</name>
</gene>
<feature type="short sequence motif" description="'HIGH' region" evidence="10">
    <location>
        <begin position="27"/>
        <end position="37"/>
    </location>
</feature>
<protein>
    <recommendedName>
        <fullName evidence="10">Cysteine--tRNA ligase</fullName>
        <ecNumber evidence="10">6.1.1.16</ecNumber>
    </recommendedName>
    <alternativeName>
        <fullName evidence="10">Cysteinyl-tRNA synthetase</fullName>
        <shortName evidence="10">CysRS</shortName>
    </alternativeName>
</protein>
<dbReference type="InterPro" id="IPR032678">
    <property type="entry name" value="tRNA-synt_1_cat_dom"/>
</dbReference>
<comment type="subunit">
    <text evidence="1 10">Monomer.</text>
</comment>
<comment type="caution">
    <text evidence="12">The sequence shown here is derived from an EMBL/GenBank/DDBJ whole genome shotgun (WGS) entry which is preliminary data.</text>
</comment>
<organism evidence="12 13">
    <name type="scientific">Candidatus Mycoplasma haematobovis</name>
    <dbReference type="NCBI Taxonomy" id="432608"/>
    <lineage>
        <taxon>Bacteria</taxon>
        <taxon>Bacillati</taxon>
        <taxon>Mycoplasmatota</taxon>
        <taxon>Mollicutes</taxon>
        <taxon>Mycoplasmataceae</taxon>
        <taxon>Mycoplasma</taxon>
    </lineage>
</organism>
<dbReference type="Pfam" id="PF01406">
    <property type="entry name" value="tRNA-synt_1e"/>
    <property type="match status" value="1"/>
</dbReference>
<keyword evidence="6 10" id="KW-0067">ATP-binding</keyword>
<evidence type="ECO:0000256" key="5">
    <source>
        <dbReference type="ARBA" id="ARBA00022833"/>
    </source>
</evidence>
<dbReference type="PRINTS" id="PR00983">
    <property type="entry name" value="TRNASYNTHCYS"/>
</dbReference>
<keyword evidence="5 10" id="KW-0862">Zinc</keyword>
<proteinExistence type="inferred from homology"/>
<feature type="binding site" evidence="10">
    <location>
        <position position="217"/>
    </location>
    <ligand>
        <name>Zn(2+)</name>
        <dbReference type="ChEBI" id="CHEBI:29105"/>
    </ligand>
</feature>
<feature type="domain" description="tRNA synthetases class I catalytic" evidence="11">
    <location>
        <begin position="18"/>
        <end position="294"/>
    </location>
</feature>
<dbReference type="GO" id="GO:0008270">
    <property type="term" value="F:zinc ion binding"/>
    <property type="evidence" value="ECO:0007669"/>
    <property type="project" value="UniProtKB-UniRule"/>
</dbReference>
<dbReference type="GO" id="GO:0005829">
    <property type="term" value="C:cytosol"/>
    <property type="evidence" value="ECO:0007669"/>
    <property type="project" value="TreeGrafter"/>
</dbReference>
<feature type="binding site" evidence="10">
    <location>
        <position position="25"/>
    </location>
    <ligand>
        <name>Zn(2+)</name>
        <dbReference type="ChEBI" id="CHEBI:29105"/>
    </ligand>
</feature>